<proteinExistence type="predicted"/>
<name>A0A419PS19_CLOSI</name>
<dbReference type="Proteomes" id="UP000286415">
    <property type="component" value="Unassembled WGS sequence"/>
</dbReference>
<protein>
    <submittedName>
        <fullName evidence="1">Coiled-coil domain-containing protein 77, variant 2</fullName>
    </submittedName>
</protein>
<reference evidence="1 2" key="2">
    <citation type="journal article" date="2021" name="Genomics">
        <title>High-quality reference genome for Clonorchis sinensis.</title>
        <authorList>
            <person name="Young N.D."/>
            <person name="Stroehlein A.J."/>
            <person name="Kinkar L."/>
            <person name="Wang T."/>
            <person name="Sohn W.M."/>
            <person name="Chang B.C.H."/>
            <person name="Kaur P."/>
            <person name="Weisz D."/>
            <person name="Dudchenko O."/>
            <person name="Aiden E.L."/>
            <person name="Korhonen P.K."/>
            <person name="Gasser R.B."/>
        </authorList>
    </citation>
    <scope>NUCLEOTIDE SEQUENCE [LARGE SCALE GENOMIC DNA]</scope>
    <source>
        <strain evidence="1">Cs-k2</strain>
    </source>
</reference>
<dbReference type="InParanoid" id="A0A419PS19"/>
<evidence type="ECO:0000313" key="1">
    <source>
        <dbReference type="EMBL" id="KAG5449607.1"/>
    </source>
</evidence>
<keyword evidence="2" id="KW-1185">Reference proteome</keyword>
<dbReference type="AlphaFoldDB" id="A0A419PS19"/>
<dbReference type="STRING" id="79923.A0A419PS19"/>
<comment type="caution">
    <text evidence="1">The sequence shown here is derived from an EMBL/GenBank/DDBJ whole genome shotgun (WGS) entry which is preliminary data.</text>
</comment>
<dbReference type="GO" id="GO:0005813">
    <property type="term" value="C:centrosome"/>
    <property type="evidence" value="ECO:0007669"/>
    <property type="project" value="TreeGrafter"/>
</dbReference>
<dbReference type="OrthoDB" id="191169at2759"/>
<gene>
    <name evidence="1" type="ORF">CSKR_101595</name>
</gene>
<dbReference type="PANTHER" id="PTHR22091:SF1">
    <property type="entry name" value="COILED-COIL DOMAIN-CONTAINING PROTEIN 77"/>
    <property type="match status" value="1"/>
</dbReference>
<accession>A0A419PS19</accession>
<sequence>MFFPRARYQYCIDGGLACFLLTCEDLKGSELSGVYAAWHDQNQILCLRRNGSLELRLPIGGRSSCDPTGSTVDLQLLAARLRDVNVYAESSYWPETADDQHKMGGVALRCLFDGEGSIADCMTVGLLVALGEHLTVFIFLSQRILRLYPQTSSLAALGLNGPLWRSWHGFTLWDKVRASVAREIIEAFKPDYHVKAAVLLGTAYILSHCSVRQHNNHSTVTPFRRLVATLPEGSTWIWIVPGCPSLDRRCRNAEVGYYGCAMYPSMKPSAQCSTHWCQVEASDTTVKRSVPENKKGSHQQNLLKSHPVSPVLNELGIISDDAGPINIPTVRLSSASGDGEELLQLRLDQIATAIDKQKQFNLEIREREREISELKTALSDLRLCLLQEREHVLTLYAENDQMKIREINNKRKIQQLLRLSSLSPDSHLFFLREYGGPAGDTGGKQEKLVDLLINLPKPKEGVVEFTPSGETVRKPNASGLINFQRRNASSHAVLCTNSPVSELEHEAVVGEIDSTKDNFWSLRTQLTEQTRLVKEQLSSLLDDRRAILEDAKNTKKQYDEKLRLAQEQLTHLQTLLHDSASDFLAQRKQFRLAEKAWKAERDKLLSQFHTNMSVSDVGVHHGSPHFLRSKQLTPVTRRENRELCTLAGVFNSSTGEIQGGTSASLEDQLRAQQKLSAKYHERILELEEELVRSREEAATLKDTMKQQSEKLTQRLRLMSNRCRELERRRLFEMQGHRTDIEMLRKKLKGMEKQLLQLSLDDCNNDGHSAMPSQDMDIFFLRQVRASTAKSTRLMGELKNLKLKMYTLEDEVRKM</sequence>
<dbReference type="InterPro" id="IPR037696">
    <property type="entry name" value="CCDC77"/>
</dbReference>
<dbReference type="PANTHER" id="PTHR22091">
    <property type="entry name" value="COILED-COIL DOMAIN-CONTAINING PROTEIN 77"/>
    <property type="match status" value="1"/>
</dbReference>
<organism evidence="1 2">
    <name type="scientific">Clonorchis sinensis</name>
    <name type="common">Chinese liver fluke</name>
    <dbReference type="NCBI Taxonomy" id="79923"/>
    <lineage>
        <taxon>Eukaryota</taxon>
        <taxon>Metazoa</taxon>
        <taxon>Spiralia</taxon>
        <taxon>Lophotrochozoa</taxon>
        <taxon>Platyhelminthes</taxon>
        <taxon>Trematoda</taxon>
        <taxon>Digenea</taxon>
        <taxon>Opisthorchiida</taxon>
        <taxon>Opisthorchiata</taxon>
        <taxon>Opisthorchiidae</taxon>
        <taxon>Clonorchis</taxon>
    </lineage>
</organism>
<reference evidence="1 2" key="1">
    <citation type="journal article" date="2018" name="Biotechnol. Adv.">
        <title>Improved genomic resources and new bioinformatic workflow for the carcinogenic parasite Clonorchis sinensis: Biotechnological implications.</title>
        <authorList>
            <person name="Wang D."/>
            <person name="Korhonen P.K."/>
            <person name="Gasser R.B."/>
            <person name="Young N.D."/>
        </authorList>
    </citation>
    <scope>NUCLEOTIDE SEQUENCE [LARGE SCALE GENOMIC DNA]</scope>
    <source>
        <strain evidence="1">Cs-k2</strain>
    </source>
</reference>
<dbReference type="EMBL" id="NIRI02000042">
    <property type="protein sequence ID" value="KAG5449607.1"/>
    <property type="molecule type" value="Genomic_DNA"/>
</dbReference>
<evidence type="ECO:0000313" key="2">
    <source>
        <dbReference type="Proteomes" id="UP000286415"/>
    </source>
</evidence>